<reference evidence="2" key="2">
    <citation type="submission" date="2020-05" db="UniProtKB">
        <authorList>
            <consortium name="EnsemblMetazoa"/>
        </authorList>
    </citation>
    <scope>IDENTIFICATION</scope>
    <source>
        <strain evidence="2">IAEA</strain>
    </source>
</reference>
<dbReference type="VEuPathDB" id="VectorBase:GBRI041615"/>
<dbReference type="Proteomes" id="UP000091820">
    <property type="component" value="Unassembled WGS sequence"/>
</dbReference>
<keyword evidence="3" id="KW-1185">Reference proteome</keyword>
<organism evidence="2 3">
    <name type="scientific">Glossina brevipalpis</name>
    <dbReference type="NCBI Taxonomy" id="37001"/>
    <lineage>
        <taxon>Eukaryota</taxon>
        <taxon>Metazoa</taxon>
        <taxon>Ecdysozoa</taxon>
        <taxon>Arthropoda</taxon>
        <taxon>Hexapoda</taxon>
        <taxon>Insecta</taxon>
        <taxon>Pterygota</taxon>
        <taxon>Neoptera</taxon>
        <taxon>Endopterygota</taxon>
        <taxon>Diptera</taxon>
        <taxon>Brachycera</taxon>
        <taxon>Muscomorpha</taxon>
        <taxon>Hippoboscoidea</taxon>
        <taxon>Glossinidae</taxon>
        <taxon>Glossina</taxon>
    </lineage>
</organism>
<sequence length="129" mass="14848">MALHQNVVNSLNVFENEINCLVTQEIINCSIDCETASYTALRATIYSNKESILGDIVSYWQSIVVVVILSFGIEYYVNYLVYNIWECYMCHMLDSSIQGEVLIRLFFSLILDVTHKIGFQNLSQQIKAY</sequence>
<name>A0A1A9X278_9MUSC</name>
<feature type="transmembrane region" description="Helical" evidence="1">
    <location>
        <begin position="59"/>
        <end position="82"/>
    </location>
</feature>
<proteinExistence type="predicted"/>
<keyword evidence="1" id="KW-1133">Transmembrane helix</keyword>
<evidence type="ECO:0000313" key="3">
    <source>
        <dbReference type="Proteomes" id="UP000091820"/>
    </source>
</evidence>
<accession>A0A1A9X278</accession>
<reference evidence="3" key="1">
    <citation type="submission" date="2014-03" db="EMBL/GenBank/DDBJ databases">
        <authorList>
            <person name="Aksoy S."/>
            <person name="Warren W."/>
            <person name="Wilson R.K."/>
        </authorList>
    </citation>
    <scope>NUCLEOTIDE SEQUENCE [LARGE SCALE GENOMIC DNA]</scope>
    <source>
        <strain evidence="3">IAEA</strain>
    </source>
</reference>
<keyword evidence="1" id="KW-0812">Transmembrane</keyword>
<evidence type="ECO:0000256" key="1">
    <source>
        <dbReference type="SAM" id="Phobius"/>
    </source>
</evidence>
<evidence type="ECO:0000313" key="2">
    <source>
        <dbReference type="EnsemblMetazoa" id="GBRI041615-PA"/>
    </source>
</evidence>
<dbReference type="EnsemblMetazoa" id="GBRI041615-RA">
    <property type="protein sequence ID" value="GBRI041615-PA"/>
    <property type="gene ID" value="GBRI041615"/>
</dbReference>
<protein>
    <submittedName>
        <fullName evidence="2">Uncharacterized protein</fullName>
    </submittedName>
</protein>
<dbReference type="AlphaFoldDB" id="A0A1A9X278"/>
<keyword evidence="1" id="KW-0472">Membrane</keyword>